<accession>A0ABR3ELE7</accession>
<feature type="non-terminal residue" evidence="7">
    <location>
        <position position="1"/>
    </location>
</feature>
<evidence type="ECO:0000313" key="7">
    <source>
        <dbReference type="EMBL" id="KAL0563709.1"/>
    </source>
</evidence>
<gene>
    <name evidence="7" type="ORF">V5O48_018355</name>
</gene>
<evidence type="ECO:0000259" key="6">
    <source>
        <dbReference type="Pfam" id="PF13193"/>
    </source>
</evidence>
<dbReference type="PROSITE" id="PS00455">
    <property type="entry name" value="AMP_BINDING"/>
    <property type="match status" value="1"/>
</dbReference>
<keyword evidence="4" id="KW-0443">Lipid metabolism</keyword>
<dbReference type="InterPro" id="IPR000873">
    <property type="entry name" value="AMP-dep_synth/lig_dom"/>
</dbReference>
<keyword evidence="8" id="KW-1185">Reference proteome</keyword>
<dbReference type="Gene3D" id="3.40.50.12780">
    <property type="entry name" value="N-terminal domain of ligase-like"/>
    <property type="match status" value="2"/>
</dbReference>
<feature type="domain" description="AMP-dependent synthetase/ligase" evidence="5">
    <location>
        <begin position="24"/>
        <end position="216"/>
    </location>
</feature>
<dbReference type="Pfam" id="PF00501">
    <property type="entry name" value="AMP-binding"/>
    <property type="match status" value="1"/>
</dbReference>
<comment type="similarity">
    <text evidence="1">Belongs to the ATP-dependent AMP-binding enzyme family.</text>
</comment>
<evidence type="ECO:0000256" key="3">
    <source>
        <dbReference type="ARBA" id="ARBA00022832"/>
    </source>
</evidence>
<evidence type="ECO:0000313" key="8">
    <source>
        <dbReference type="Proteomes" id="UP001465976"/>
    </source>
</evidence>
<reference evidence="7 8" key="1">
    <citation type="submission" date="2024-02" db="EMBL/GenBank/DDBJ databases">
        <title>A draft genome for the cacao thread blight pathogen Marasmius crinis-equi.</title>
        <authorList>
            <person name="Cohen S.P."/>
            <person name="Baruah I.K."/>
            <person name="Amoako-Attah I."/>
            <person name="Bukari Y."/>
            <person name="Meinhardt L.W."/>
            <person name="Bailey B.A."/>
        </authorList>
    </citation>
    <scope>NUCLEOTIDE SEQUENCE [LARGE SCALE GENOMIC DNA]</scope>
    <source>
        <strain evidence="7 8">GH-76</strain>
    </source>
</reference>
<evidence type="ECO:0000259" key="5">
    <source>
        <dbReference type="Pfam" id="PF00501"/>
    </source>
</evidence>
<dbReference type="PANTHER" id="PTHR43859:SF4">
    <property type="entry name" value="BUTANOATE--COA LIGASE AAE1-RELATED"/>
    <property type="match status" value="1"/>
</dbReference>
<evidence type="ECO:0000256" key="4">
    <source>
        <dbReference type="ARBA" id="ARBA00023098"/>
    </source>
</evidence>
<proteinExistence type="inferred from homology"/>
<dbReference type="InterPro" id="IPR045851">
    <property type="entry name" value="AMP-bd_C_sf"/>
</dbReference>
<comment type="caution">
    <text evidence="7">The sequence shown here is derived from an EMBL/GenBank/DDBJ whole genome shotgun (WGS) entry which is preliminary data.</text>
</comment>
<dbReference type="EMBL" id="JBAHYK010003261">
    <property type="protein sequence ID" value="KAL0563709.1"/>
    <property type="molecule type" value="Genomic_DNA"/>
</dbReference>
<dbReference type="Gene3D" id="3.30.300.30">
    <property type="match status" value="1"/>
</dbReference>
<evidence type="ECO:0008006" key="9">
    <source>
        <dbReference type="Google" id="ProtNLM"/>
    </source>
</evidence>
<dbReference type="PANTHER" id="PTHR43859">
    <property type="entry name" value="ACYL-ACTIVATING ENZYME"/>
    <property type="match status" value="1"/>
</dbReference>
<evidence type="ECO:0000256" key="1">
    <source>
        <dbReference type="ARBA" id="ARBA00006432"/>
    </source>
</evidence>
<dbReference type="Pfam" id="PF13193">
    <property type="entry name" value="AMP-binding_C"/>
    <property type="match status" value="1"/>
</dbReference>
<sequence>TFNGRLVALSAFIKIFQSQNITDAYQGVIAARAIVTPINIRLKKHEVSYILVSIEHSECKLILIDHEYLQLIDGINTPRIVSNDTGRQRDPYENFLSKGRRYSREKGWPGLDAEIDEEAPAVLTYTSGTTGRPKGVLTTLRGTYMCAIGNVMEAEMRSNSTYLWILPMFHTAGWSIPWAITFASASQITMRSVDYTAIWKHLMNSGVTHYCAAPTVQTYGPYTTRKLEGVPPEDSNLDARSKYMAKQGHATAIADFVRVVYQTSEDCDATAELIDVPWDGKTIGEVVMRGNLVMKEYFKNPEATKKAFRGGFFHSGDLAVIYPDGSISIVDRCKDIIISGGEWGERPIAFIILRDIDSSVWGGREVDFEKQLIQFAKTRLPGFACPEWVQVVKELPKNGTGKVLKVELRKVAAKL</sequence>
<evidence type="ECO:0000256" key="2">
    <source>
        <dbReference type="ARBA" id="ARBA00022598"/>
    </source>
</evidence>
<dbReference type="InterPro" id="IPR025110">
    <property type="entry name" value="AMP-bd_C"/>
</dbReference>
<dbReference type="InterPro" id="IPR020845">
    <property type="entry name" value="AMP-binding_CS"/>
</dbReference>
<feature type="domain" description="AMP-binding enzyme C-terminal" evidence="6">
    <location>
        <begin position="342"/>
        <end position="402"/>
    </location>
</feature>
<name>A0ABR3ELE7_9AGAR</name>
<protein>
    <recommendedName>
        <fullName evidence="9">4-coumarate--CoA ligase</fullName>
    </recommendedName>
</protein>
<dbReference type="Proteomes" id="UP001465976">
    <property type="component" value="Unassembled WGS sequence"/>
</dbReference>
<dbReference type="InterPro" id="IPR042099">
    <property type="entry name" value="ANL_N_sf"/>
</dbReference>
<dbReference type="SUPFAM" id="SSF56801">
    <property type="entry name" value="Acetyl-CoA synthetase-like"/>
    <property type="match status" value="1"/>
</dbReference>
<keyword evidence="3" id="KW-0276">Fatty acid metabolism</keyword>
<keyword evidence="2" id="KW-0436">Ligase</keyword>
<organism evidence="7 8">
    <name type="scientific">Marasmius crinis-equi</name>
    <dbReference type="NCBI Taxonomy" id="585013"/>
    <lineage>
        <taxon>Eukaryota</taxon>
        <taxon>Fungi</taxon>
        <taxon>Dikarya</taxon>
        <taxon>Basidiomycota</taxon>
        <taxon>Agaricomycotina</taxon>
        <taxon>Agaricomycetes</taxon>
        <taxon>Agaricomycetidae</taxon>
        <taxon>Agaricales</taxon>
        <taxon>Marasmiineae</taxon>
        <taxon>Marasmiaceae</taxon>
        <taxon>Marasmius</taxon>
    </lineage>
</organism>